<evidence type="ECO:0000313" key="14">
    <source>
        <dbReference type="EMBL" id="PLC52405.1"/>
    </source>
</evidence>
<dbReference type="GO" id="GO:0030313">
    <property type="term" value="C:cell envelope"/>
    <property type="evidence" value="ECO:0007669"/>
    <property type="project" value="UniProtKB-SubCell"/>
</dbReference>
<evidence type="ECO:0000256" key="2">
    <source>
        <dbReference type="ARBA" id="ARBA00009477"/>
    </source>
</evidence>
<accession>A0A2N4UBL5</accession>
<protein>
    <submittedName>
        <fullName evidence="14">Multidrug transporter subunit MdtA</fullName>
    </submittedName>
</protein>
<dbReference type="OrthoDB" id="9783047at2"/>
<reference evidence="14 15" key="1">
    <citation type="submission" date="2017-10" db="EMBL/GenBank/DDBJ databases">
        <title>Two draft genome sequences of Pusillimonas sp. strains isolated from a nitrate- and radionuclide-contaminated groundwater in Russia.</title>
        <authorList>
            <person name="Grouzdev D.S."/>
            <person name="Tourova T.P."/>
            <person name="Goeva M.A."/>
            <person name="Babich T.L."/>
            <person name="Sokolova D.S."/>
            <person name="Abdullin R."/>
            <person name="Poltaraus A.B."/>
            <person name="Toshchakov S.V."/>
            <person name="Nazina T.N."/>
        </authorList>
    </citation>
    <scope>NUCLEOTIDE SEQUENCE [LARGE SCALE GENOMIC DNA]</scope>
    <source>
        <strain evidence="14 15">JR1/69-2-13</strain>
    </source>
</reference>
<dbReference type="EMBL" id="PDNV01000013">
    <property type="protein sequence ID" value="PLC52405.1"/>
    <property type="molecule type" value="Genomic_DNA"/>
</dbReference>
<feature type="domain" description="Multidrug resistance protein MdtA-like barrel-sandwich hybrid" evidence="11">
    <location>
        <begin position="84"/>
        <end position="227"/>
    </location>
</feature>
<dbReference type="InterPro" id="IPR058626">
    <property type="entry name" value="MdtA-like_b-barrel"/>
</dbReference>
<dbReference type="NCBIfam" id="TIGR01730">
    <property type="entry name" value="RND_mfp"/>
    <property type="match status" value="1"/>
</dbReference>
<keyword evidence="3" id="KW-0813">Transport</keyword>
<dbReference type="Gene3D" id="2.40.420.20">
    <property type="match status" value="1"/>
</dbReference>
<evidence type="ECO:0000256" key="7">
    <source>
        <dbReference type="SAM" id="Coils"/>
    </source>
</evidence>
<keyword evidence="15" id="KW-1185">Reference proteome</keyword>
<dbReference type="RefSeq" id="WP_102071424.1">
    <property type="nucleotide sequence ID" value="NZ_PDNV01000013.1"/>
</dbReference>
<dbReference type="NCBIfam" id="NF008589">
    <property type="entry name" value="PRK11556.1"/>
    <property type="match status" value="1"/>
</dbReference>
<evidence type="ECO:0000313" key="15">
    <source>
        <dbReference type="Proteomes" id="UP000234328"/>
    </source>
</evidence>
<keyword evidence="5" id="KW-0997">Cell inner membrane</keyword>
<evidence type="ECO:0000256" key="1">
    <source>
        <dbReference type="ARBA" id="ARBA00004236"/>
    </source>
</evidence>
<dbReference type="FunFam" id="2.40.420.20:FF:000001">
    <property type="entry name" value="Efflux RND transporter periplasmic adaptor subunit"/>
    <property type="match status" value="1"/>
</dbReference>
<dbReference type="Pfam" id="PF25917">
    <property type="entry name" value="BSH_RND"/>
    <property type="match status" value="1"/>
</dbReference>
<proteinExistence type="inferred from homology"/>
<dbReference type="Proteomes" id="UP000234328">
    <property type="component" value="Unassembled WGS sequence"/>
</dbReference>
<evidence type="ECO:0000259" key="11">
    <source>
        <dbReference type="Pfam" id="PF25917"/>
    </source>
</evidence>
<evidence type="ECO:0000259" key="13">
    <source>
        <dbReference type="Pfam" id="PF25967"/>
    </source>
</evidence>
<feature type="domain" description="Multidrug resistance protein MdtA-like alpha-helical hairpin" evidence="10">
    <location>
        <begin position="124"/>
        <end position="194"/>
    </location>
</feature>
<comment type="subcellular location">
    <subcellularLocation>
        <location evidence="1">Cell membrane</location>
    </subcellularLocation>
</comment>
<evidence type="ECO:0000259" key="12">
    <source>
        <dbReference type="Pfam" id="PF25944"/>
    </source>
</evidence>
<dbReference type="AlphaFoldDB" id="A0A2N4UBL5"/>
<dbReference type="PANTHER" id="PTHR30469">
    <property type="entry name" value="MULTIDRUG RESISTANCE PROTEIN MDTA"/>
    <property type="match status" value="1"/>
</dbReference>
<dbReference type="Pfam" id="PF25876">
    <property type="entry name" value="HH_MFP_RND"/>
    <property type="match status" value="1"/>
</dbReference>
<evidence type="ECO:0000256" key="5">
    <source>
        <dbReference type="ARBA" id="ARBA00022519"/>
    </source>
</evidence>
<keyword evidence="7" id="KW-0175">Coiled coil</keyword>
<comment type="similarity">
    <text evidence="2">Belongs to the membrane fusion protein (MFP) (TC 8.A.1) family.</text>
</comment>
<organism evidence="14 15">
    <name type="scientific">Pollutimonas nitritireducens</name>
    <dbReference type="NCBI Taxonomy" id="2045209"/>
    <lineage>
        <taxon>Bacteria</taxon>
        <taxon>Pseudomonadati</taxon>
        <taxon>Pseudomonadota</taxon>
        <taxon>Betaproteobacteria</taxon>
        <taxon>Burkholderiales</taxon>
        <taxon>Alcaligenaceae</taxon>
        <taxon>Pollutimonas</taxon>
    </lineage>
</organism>
<feature type="domain" description="Multidrug resistance protein MdtA-like C-terminal permuted SH3" evidence="13">
    <location>
        <begin position="319"/>
        <end position="378"/>
    </location>
</feature>
<feature type="compositionally biased region" description="Low complexity" evidence="8">
    <location>
        <begin position="393"/>
        <end position="403"/>
    </location>
</feature>
<dbReference type="Pfam" id="PF25967">
    <property type="entry name" value="RND-MFP_C"/>
    <property type="match status" value="1"/>
</dbReference>
<sequence length="432" mass="46048">MSESSSEPYRPRRGRWPWLIVLVLAIAGGYWFFVKSPSAPGQQAGISAGRGMPPAMAVPVRLATVETGPIDYTLKAIGTVTAFNTVTVRSRVDGELQKIAFTDGQKVREGDLLAQIDPRSYQVELDQALGQQKQNEAQLQNAQRDLQRYQLLFKQNSIAKQQVDAQAALVQQYLGSRKSDQAAVDSATLQLSFTRIIAPISGRLGLRKLDQGNMINASNTDGLVVITQTQPISVMFTLPQAQLPDVLEKIRGGQTLAVELYDRDDVRKIATGDLMALDNQIDVATGTVKLKARFANENESLFPNQFVNVRLRVGTAESLVVPTMAVQQGSIGAFVYLVDDESKVHVQPIVIGRVDEKRVAVASGLSAGQRVVVEGLDRLREGAKVEVVSATAAAPGGPDASAGLKARAPQTGAPAAGAPAAGAPAASPPSAH</sequence>
<feature type="domain" description="Multidrug resistance protein MdtA-like beta-barrel" evidence="12">
    <location>
        <begin position="231"/>
        <end position="315"/>
    </location>
</feature>
<evidence type="ECO:0000256" key="8">
    <source>
        <dbReference type="SAM" id="MobiDB-lite"/>
    </source>
</evidence>
<dbReference type="InterPro" id="IPR058625">
    <property type="entry name" value="MdtA-like_BSH"/>
</dbReference>
<comment type="caution">
    <text evidence="14">The sequence shown here is derived from an EMBL/GenBank/DDBJ whole genome shotgun (WGS) entry which is preliminary data.</text>
</comment>
<dbReference type="PANTHER" id="PTHR30469:SF12">
    <property type="entry name" value="MULTIDRUG RESISTANCE PROTEIN MDTA"/>
    <property type="match status" value="1"/>
</dbReference>
<dbReference type="Gene3D" id="1.10.287.470">
    <property type="entry name" value="Helix hairpin bin"/>
    <property type="match status" value="1"/>
</dbReference>
<dbReference type="Gene3D" id="2.40.30.170">
    <property type="match status" value="1"/>
</dbReference>
<gene>
    <name evidence="14" type="ORF">CR155_18045</name>
</gene>
<dbReference type="GO" id="GO:0015562">
    <property type="term" value="F:efflux transmembrane transporter activity"/>
    <property type="evidence" value="ECO:0007669"/>
    <property type="project" value="TreeGrafter"/>
</dbReference>
<name>A0A2N4UBL5_9BURK</name>
<feature type="transmembrane region" description="Helical" evidence="9">
    <location>
        <begin position="16"/>
        <end position="33"/>
    </location>
</feature>
<feature type="region of interest" description="Disordered" evidence="8">
    <location>
        <begin position="393"/>
        <end position="432"/>
    </location>
</feature>
<evidence type="ECO:0000256" key="9">
    <source>
        <dbReference type="SAM" id="Phobius"/>
    </source>
</evidence>
<evidence type="ECO:0000256" key="4">
    <source>
        <dbReference type="ARBA" id="ARBA00022475"/>
    </source>
</evidence>
<dbReference type="GO" id="GO:1990281">
    <property type="term" value="C:efflux pump complex"/>
    <property type="evidence" value="ECO:0007669"/>
    <property type="project" value="TreeGrafter"/>
</dbReference>
<feature type="coiled-coil region" evidence="7">
    <location>
        <begin position="125"/>
        <end position="152"/>
    </location>
</feature>
<dbReference type="InterPro" id="IPR058624">
    <property type="entry name" value="MdtA-like_HH"/>
</dbReference>
<keyword evidence="6 9" id="KW-0472">Membrane</keyword>
<dbReference type="Pfam" id="PF25944">
    <property type="entry name" value="Beta-barrel_RND"/>
    <property type="match status" value="1"/>
</dbReference>
<dbReference type="Gene3D" id="2.40.50.100">
    <property type="match status" value="1"/>
</dbReference>
<dbReference type="SUPFAM" id="SSF111369">
    <property type="entry name" value="HlyD-like secretion proteins"/>
    <property type="match status" value="1"/>
</dbReference>
<dbReference type="InterPro" id="IPR006143">
    <property type="entry name" value="RND_pump_MFP"/>
</dbReference>
<feature type="compositionally biased region" description="Low complexity" evidence="8">
    <location>
        <begin position="412"/>
        <end position="432"/>
    </location>
</feature>
<keyword evidence="9" id="KW-1133">Transmembrane helix</keyword>
<evidence type="ECO:0000256" key="6">
    <source>
        <dbReference type="ARBA" id="ARBA00023136"/>
    </source>
</evidence>
<keyword evidence="9" id="KW-0812">Transmembrane</keyword>
<evidence type="ECO:0000259" key="10">
    <source>
        <dbReference type="Pfam" id="PF25876"/>
    </source>
</evidence>
<dbReference type="InterPro" id="IPR058627">
    <property type="entry name" value="MdtA-like_C"/>
</dbReference>
<evidence type="ECO:0000256" key="3">
    <source>
        <dbReference type="ARBA" id="ARBA00022448"/>
    </source>
</evidence>
<keyword evidence="4" id="KW-1003">Cell membrane</keyword>